<proteinExistence type="predicted"/>
<comment type="caution">
    <text evidence="2">The sequence shown here is derived from an EMBL/GenBank/DDBJ whole genome shotgun (WGS) entry which is preliminary data.</text>
</comment>
<dbReference type="AlphaFoldDB" id="A0A6A4Q2M1"/>
<keyword evidence="3" id="KW-1185">Reference proteome</keyword>
<gene>
    <name evidence="2" type="ORF">Lalb_Chr08g0231811</name>
</gene>
<name>A0A6A4Q2M1_LUPAL</name>
<organism evidence="2 3">
    <name type="scientific">Lupinus albus</name>
    <name type="common">White lupine</name>
    <name type="synonym">Lupinus termis</name>
    <dbReference type="NCBI Taxonomy" id="3870"/>
    <lineage>
        <taxon>Eukaryota</taxon>
        <taxon>Viridiplantae</taxon>
        <taxon>Streptophyta</taxon>
        <taxon>Embryophyta</taxon>
        <taxon>Tracheophyta</taxon>
        <taxon>Spermatophyta</taxon>
        <taxon>Magnoliopsida</taxon>
        <taxon>eudicotyledons</taxon>
        <taxon>Gunneridae</taxon>
        <taxon>Pentapetalae</taxon>
        <taxon>rosids</taxon>
        <taxon>fabids</taxon>
        <taxon>Fabales</taxon>
        <taxon>Fabaceae</taxon>
        <taxon>Papilionoideae</taxon>
        <taxon>50 kb inversion clade</taxon>
        <taxon>genistoids sensu lato</taxon>
        <taxon>core genistoids</taxon>
        <taxon>Genisteae</taxon>
        <taxon>Lupinus</taxon>
    </lineage>
</organism>
<protein>
    <submittedName>
        <fullName evidence="2">Uncharacterized protein</fullName>
    </submittedName>
</protein>
<feature type="transmembrane region" description="Helical" evidence="1">
    <location>
        <begin position="41"/>
        <end position="61"/>
    </location>
</feature>
<evidence type="ECO:0000313" key="3">
    <source>
        <dbReference type="Proteomes" id="UP000447434"/>
    </source>
</evidence>
<dbReference type="PANTHER" id="PTHR33972">
    <property type="entry name" value="EXPRESSED PROTEIN"/>
    <property type="match status" value="1"/>
</dbReference>
<sequence>MMFLKLFDQLIQRILVKKATPDWLPFVPGSSFWSHLGLHHLTLLILFIICLMKSLFPLLLFGDAHLLILHSRFHHSNINHPFLYFVLFILNFRSKFILPFNFWFFM</sequence>
<dbReference type="PANTHER" id="PTHR33972:SF25">
    <property type="entry name" value="GENOME ASSEMBLY, CHROMOSOME: A06"/>
    <property type="match status" value="1"/>
</dbReference>
<evidence type="ECO:0000256" key="1">
    <source>
        <dbReference type="SAM" id="Phobius"/>
    </source>
</evidence>
<dbReference type="OrthoDB" id="1095098at2759"/>
<dbReference type="Proteomes" id="UP000447434">
    <property type="component" value="Chromosome 8"/>
</dbReference>
<keyword evidence="1" id="KW-0472">Membrane</keyword>
<keyword evidence="1" id="KW-0812">Transmembrane</keyword>
<reference evidence="3" key="1">
    <citation type="journal article" date="2020" name="Nat. Commun.">
        <title>Genome sequence of the cluster root forming white lupin.</title>
        <authorList>
            <person name="Hufnagel B."/>
            <person name="Marques A."/>
            <person name="Soriano A."/>
            <person name="Marques L."/>
            <person name="Divol F."/>
            <person name="Doumas P."/>
            <person name="Sallet E."/>
            <person name="Mancinotti D."/>
            <person name="Carrere S."/>
            <person name="Marande W."/>
            <person name="Arribat S."/>
            <person name="Keller J."/>
            <person name="Huneau C."/>
            <person name="Blein T."/>
            <person name="Aime D."/>
            <person name="Laguerre M."/>
            <person name="Taylor J."/>
            <person name="Schubert V."/>
            <person name="Nelson M."/>
            <person name="Geu-Flores F."/>
            <person name="Crespi M."/>
            <person name="Gallardo-Guerrero K."/>
            <person name="Delaux P.-M."/>
            <person name="Salse J."/>
            <person name="Berges H."/>
            <person name="Guyot R."/>
            <person name="Gouzy J."/>
            <person name="Peret B."/>
        </authorList>
    </citation>
    <scope>NUCLEOTIDE SEQUENCE [LARGE SCALE GENOMIC DNA]</scope>
    <source>
        <strain evidence="3">cv. Amiga</strain>
    </source>
</reference>
<dbReference type="EMBL" id="WOCE01000008">
    <property type="protein sequence ID" value="KAE9608088.1"/>
    <property type="molecule type" value="Genomic_DNA"/>
</dbReference>
<accession>A0A6A4Q2M1</accession>
<evidence type="ECO:0000313" key="2">
    <source>
        <dbReference type="EMBL" id="KAE9608088.1"/>
    </source>
</evidence>
<feature type="transmembrane region" description="Helical" evidence="1">
    <location>
        <begin position="82"/>
        <end position="105"/>
    </location>
</feature>
<keyword evidence="1" id="KW-1133">Transmembrane helix</keyword>